<name>A0A9D2VXJ9_9FIRM</name>
<gene>
    <name evidence="2" type="ORF">K8V39_06815</name>
</gene>
<feature type="transmembrane region" description="Helical" evidence="1">
    <location>
        <begin position="262"/>
        <end position="287"/>
    </location>
</feature>
<evidence type="ECO:0000313" key="2">
    <source>
        <dbReference type="EMBL" id="HJH49957.1"/>
    </source>
</evidence>
<keyword evidence="1" id="KW-0472">Membrane</keyword>
<keyword evidence="1" id="KW-1133">Transmembrane helix</keyword>
<comment type="caution">
    <text evidence="2">The sequence shown here is derived from an EMBL/GenBank/DDBJ whole genome shotgun (WGS) entry which is preliminary data.</text>
</comment>
<dbReference type="EMBL" id="DYXE01000060">
    <property type="protein sequence ID" value="HJH49957.1"/>
    <property type="molecule type" value="Genomic_DNA"/>
</dbReference>
<dbReference type="AlphaFoldDB" id="A0A9D2VXJ9"/>
<feature type="transmembrane region" description="Helical" evidence="1">
    <location>
        <begin position="147"/>
        <end position="168"/>
    </location>
</feature>
<dbReference type="RefSeq" id="WP_277272110.1">
    <property type="nucleotide sequence ID" value="NZ_DYXE01000060.1"/>
</dbReference>
<organism evidence="2 3">
    <name type="scientific">Merdimonas faecis</name>
    <dbReference type="NCBI Taxonomy" id="1653435"/>
    <lineage>
        <taxon>Bacteria</taxon>
        <taxon>Bacillati</taxon>
        <taxon>Bacillota</taxon>
        <taxon>Clostridia</taxon>
        <taxon>Lachnospirales</taxon>
        <taxon>Lachnospiraceae</taxon>
        <taxon>Merdimonas</taxon>
    </lineage>
</organism>
<feature type="transmembrane region" description="Helical" evidence="1">
    <location>
        <begin position="223"/>
        <end position="241"/>
    </location>
</feature>
<evidence type="ECO:0000256" key="1">
    <source>
        <dbReference type="SAM" id="Phobius"/>
    </source>
</evidence>
<dbReference type="Proteomes" id="UP000813420">
    <property type="component" value="Unassembled WGS sequence"/>
</dbReference>
<proteinExistence type="predicted"/>
<keyword evidence="1" id="KW-0812">Transmembrane</keyword>
<protein>
    <submittedName>
        <fullName evidence="2">Uncharacterized protein</fullName>
    </submittedName>
</protein>
<evidence type="ECO:0000313" key="3">
    <source>
        <dbReference type="Proteomes" id="UP000813420"/>
    </source>
</evidence>
<sequence>MSKYIYPGSNEVKGPWLLDKDSLQKFEDLINEITGELSTDTEEDYKVRYELSFTDGKSIVDSTIINIDINNDIKQLCPQILSVKIYPGTYSIYCTELVFDFKKSFPSFRYDIRNTNNEETKLRITNKIEDWIENNKPSKFLSIWDNLSSLFPLFGVLIVLLILLIFSLKNSSLSAYQQSLSKQAETLLETGINENNYIEAVELLLAKEYDYIPSTFHNEINPLGYIIAIFITIFVCTIGYFSPKSNIAIGAGRNKVKFWKSYVKIITYTIPTLILLPLLVNFITSIFS</sequence>
<accession>A0A9D2VXJ9</accession>
<reference evidence="2" key="2">
    <citation type="submission" date="2021-09" db="EMBL/GenBank/DDBJ databases">
        <authorList>
            <person name="Gilroy R."/>
        </authorList>
    </citation>
    <scope>NUCLEOTIDE SEQUENCE</scope>
    <source>
        <strain evidence="2">USAMLcec4-12693</strain>
    </source>
</reference>
<reference evidence="2" key="1">
    <citation type="journal article" date="2021" name="PeerJ">
        <title>Extensive microbial diversity within the chicken gut microbiome revealed by metagenomics and culture.</title>
        <authorList>
            <person name="Gilroy R."/>
            <person name="Ravi A."/>
            <person name="Getino M."/>
            <person name="Pursley I."/>
            <person name="Horton D.L."/>
            <person name="Alikhan N.F."/>
            <person name="Baker D."/>
            <person name="Gharbi K."/>
            <person name="Hall N."/>
            <person name="Watson M."/>
            <person name="Adriaenssens E.M."/>
            <person name="Foster-Nyarko E."/>
            <person name="Jarju S."/>
            <person name="Secka A."/>
            <person name="Antonio M."/>
            <person name="Oren A."/>
            <person name="Chaudhuri R.R."/>
            <person name="La Ragione R."/>
            <person name="Hildebrand F."/>
            <person name="Pallen M.J."/>
        </authorList>
    </citation>
    <scope>NUCLEOTIDE SEQUENCE</scope>
    <source>
        <strain evidence="2">USAMLcec4-12693</strain>
    </source>
</reference>